<accession>N1PQT8</accession>
<protein>
    <submittedName>
        <fullName evidence="2">Uncharacterized protein</fullName>
    </submittedName>
</protein>
<organism evidence="2 3">
    <name type="scientific">Dothistroma septosporum (strain NZE10 / CBS 128990)</name>
    <name type="common">Red band needle blight fungus</name>
    <name type="synonym">Mycosphaerella pini</name>
    <dbReference type="NCBI Taxonomy" id="675120"/>
    <lineage>
        <taxon>Eukaryota</taxon>
        <taxon>Fungi</taxon>
        <taxon>Dikarya</taxon>
        <taxon>Ascomycota</taxon>
        <taxon>Pezizomycotina</taxon>
        <taxon>Dothideomycetes</taxon>
        <taxon>Dothideomycetidae</taxon>
        <taxon>Mycosphaerellales</taxon>
        <taxon>Mycosphaerellaceae</taxon>
        <taxon>Dothistroma</taxon>
    </lineage>
</organism>
<sequence>MVQPGFSHRRHRELVACRKLDAAGAKASAPKAMQAPVEDVELTDVDDTVLSLQSDDMNAMNDELADAALELHHFLELEMAREPDSWMSVGARLQEKLPQNLMMEVVEGDAKGGEPRGIALLSVLDVLIRSINDRLQVGEDARDGYERRSRGNCPATGKQARQRMHFYGP</sequence>
<name>N1PQT8_DOTSN</name>
<dbReference type="EMBL" id="KB446538">
    <property type="protein sequence ID" value="EME45308.1"/>
    <property type="molecule type" value="Genomic_DNA"/>
</dbReference>
<proteinExistence type="predicted"/>
<keyword evidence="3" id="KW-1185">Reference proteome</keyword>
<evidence type="ECO:0000313" key="2">
    <source>
        <dbReference type="EMBL" id="EME45308.1"/>
    </source>
</evidence>
<evidence type="ECO:0000313" key="3">
    <source>
        <dbReference type="Proteomes" id="UP000016933"/>
    </source>
</evidence>
<reference evidence="2 3" key="2">
    <citation type="journal article" date="2012" name="PLoS Pathog.">
        <title>Diverse lifestyles and strategies of plant pathogenesis encoded in the genomes of eighteen Dothideomycetes fungi.</title>
        <authorList>
            <person name="Ohm R.A."/>
            <person name="Feau N."/>
            <person name="Henrissat B."/>
            <person name="Schoch C.L."/>
            <person name="Horwitz B.A."/>
            <person name="Barry K.W."/>
            <person name="Condon B.J."/>
            <person name="Copeland A.C."/>
            <person name="Dhillon B."/>
            <person name="Glaser F."/>
            <person name="Hesse C.N."/>
            <person name="Kosti I."/>
            <person name="LaButti K."/>
            <person name="Lindquist E.A."/>
            <person name="Lucas S."/>
            <person name="Salamov A.A."/>
            <person name="Bradshaw R.E."/>
            <person name="Ciuffetti L."/>
            <person name="Hamelin R.C."/>
            <person name="Kema G.H.J."/>
            <person name="Lawrence C."/>
            <person name="Scott J.A."/>
            <person name="Spatafora J.W."/>
            <person name="Turgeon B.G."/>
            <person name="de Wit P.J.G.M."/>
            <person name="Zhong S."/>
            <person name="Goodwin S.B."/>
            <person name="Grigoriev I.V."/>
        </authorList>
    </citation>
    <scope>NUCLEOTIDE SEQUENCE [LARGE SCALE GENOMIC DNA]</scope>
    <source>
        <strain evidence="3">NZE10 / CBS 128990</strain>
    </source>
</reference>
<evidence type="ECO:0000256" key="1">
    <source>
        <dbReference type="SAM" id="MobiDB-lite"/>
    </source>
</evidence>
<dbReference type="HOGENOM" id="CLU_1578497_0_0_1"/>
<gene>
    <name evidence="2" type="ORF">DOTSEDRAFT_23354</name>
</gene>
<dbReference type="OrthoDB" id="10439583at2759"/>
<reference evidence="3" key="1">
    <citation type="journal article" date="2012" name="PLoS Genet.">
        <title>The genomes of the fungal plant pathogens Cladosporium fulvum and Dothistroma septosporum reveal adaptation to different hosts and lifestyles but also signatures of common ancestry.</title>
        <authorList>
            <person name="de Wit P.J.G.M."/>
            <person name="van der Burgt A."/>
            <person name="Oekmen B."/>
            <person name="Stergiopoulos I."/>
            <person name="Abd-Elsalam K.A."/>
            <person name="Aerts A.L."/>
            <person name="Bahkali A.H."/>
            <person name="Beenen H.G."/>
            <person name="Chettri P."/>
            <person name="Cox M.P."/>
            <person name="Datema E."/>
            <person name="de Vries R.P."/>
            <person name="Dhillon B."/>
            <person name="Ganley A.R."/>
            <person name="Griffiths S.A."/>
            <person name="Guo Y."/>
            <person name="Hamelin R.C."/>
            <person name="Henrissat B."/>
            <person name="Kabir M.S."/>
            <person name="Jashni M.K."/>
            <person name="Kema G."/>
            <person name="Klaubauf S."/>
            <person name="Lapidus A."/>
            <person name="Levasseur A."/>
            <person name="Lindquist E."/>
            <person name="Mehrabi R."/>
            <person name="Ohm R.A."/>
            <person name="Owen T.J."/>
            <person name="Salamov A."/>
            <person name="Schwelm A."/>
            <person name="Schijlen E."/>
            <person name="Sun H."/>
            <person name="van den Burg H.A."/>
            <person name="van Ham R.C.H.J."/>
            <person name="Zhang S."/>
            <person name="Goodwin S.B."/>
            <person name="Grigoriev I.V."/>
            <person name="Collemare J."/>
            <person name="Bradshaw R.E."/>
        </authorList>
    </citation>
    <scope>NUCLEOTIDE SEQUENCE [LARGE SCALE GENOMIC DNA]</scope>
    <source>
        <strain evidence="3">NZE10 / CBS 128990</strain>
    </source>
</reference>
<dbReference type="AlphaFoldDB" id="N1PQT8"/>
<dbReference type="Proteomes" id="UP000016933">
    <property type="component" value="Unassembled WGS sequence"/>
</dbReference>
<feature type="compositionally biased region" description="Basic residues" evidence="1">
    <location>
        <begin position="160"/>
        <end position="169"/>
    </location>
</feature>
<feature type="region of interest" description="Disordered" evidence="1">
    <location>
        <begin position="141"/>
        <end position="169"/>
    </location>
</feature>